<name>A0A401H4V7_9APHY</name>
<dbReference type="OrthoDB" id="2804332at2759"/>
<evidence type="ECO:0000313" key="2">
    <source>
        <dbReference type="EMBL" id="GBE89475.1"/>
    </source>
</evidence>
<comment type="caution">
    <text evidence="2">The sequence shown here is derived from an EMBL/GenBank/DDBJ whole genome shotgun (WGS) entry which is preliminary data.</text>
</comment>
<evidence type="ECO:0000313" key="3">
    <source>
        <dbReference type="Proteomes" id="UP000287166"/>
    </source>
</evidence>
<protein>
    <submittedName>
        <fullName evidence="2">Uncharacterized protein</fullName>
    </submittedName>
</protein>
<gene>
    <name evidence="2" type="ORF">SCP_1601370</name>
</gene>
<dbReference type="GeneID" id="38786392"/>
<dbReference type="InParanoid" id="A0A401H4V7"/>
<proteinExistence type="predicted"/>
<dbReference type="AlphaFoldDB" id="A0A401H4V7"/>
<feature type="region of interest" description="Disordered" evidence="1">
    <location>
        <begin position="86"/>
        <end position="146"/>
    </location>
</feature>
<sequence length="146" mass="16331">MNDTNIAHSLFRIGIPFWFIQTKTEKTKIEKWASPVLVSYELSLEMSWPRLLRHEMDLAGILHRAGEWPARMLHEAMAAVCTAGLPPLEGTSEVSTAEQPPQKKQKDDKLPSMQLPTTQQSDGRADLQPSGSAESAKKSKRMHHGT</sequence>
<evidence type="ECO:0000256" key="1">
    <source>
        <dbReference type="SAM" id="MobiDB-lite"/>
    </source>
</evidence>
<accession>A0A401H4V7</accession>
<dbReference type="Proteomes" id="UP000287166">
    <property type="component" value="Unassembled WGS sequence"/>
</dbReference>
<dbReference type="RefSeq" id="XP_027620388.1">
    <property type="nucleotide sequence ID" value="XM_027764587.1"/>
</dbReference>
<dbReference type="EMBL" id="BFAD01000016">
    <property type="protein sequence ID" value="GBE89475.1"/>
    <property type="molecule type" value="Genomic_DNA"/>
</dbReference>
<reference evidence="2 3" key="1">
    <citation type="journal article" date="2018" name="Sci. Rep.">
        <title>Genome sequence of the cauliflower mushroom Sparassis crispa (Hanabiratake) and its association with beneficial usage.</title>
        <authorList>
            <person name="Kiyama R."/>
            <person name="Furutani Y."/>
            <person name="Kawaguchi K."/>
            <person name="Nakanishi T."/>
        </authorList>
    </citation>
    <scope>NUCLEOTIDE SEQUENCE [LARGE SCALE GENOMIC DNA]</scope>
</reference>
<organism evidence="2 3">
    <name type="scientific">Sparassis crispa</name>
    <dbReference type="NCBI Taxonomy" id="139825"/>
    <lineage>
        <taxon>Eukaryota</taxon>
        <taxon>Fungi</taxon>
        <taxon>Dikarya</taxon>
        <taxon>Basidiomycota</taxon>
        <taxon>Agaricomycotina</taxon>
        <taxon>Agaricomycetes</taxon>
        <taxon>Polyporales</taxon>
        <taxon>Sparassidaceae</taxon>
        <taxon>Sparassis</taxon>
    </lineage>
</organism>
<keyword evidence="3" id="KW-1185">Reference proteome</keyword>